<accession>A0A1G5J9E8</accession>
<protein>
    <submittedName>
        <fullName evidence="1">Uncharacterized protein</fullName>
    </submittedName>
</protein>
<reference evidence="2" key="1">
    <citation type="submission" date="2016-10" db="EMBL/GenBank/DDBJ databases">
        <authorList>
            <person name="Varghese N."/>
            <person name="Submissions S."/>
        </authorList>
    </citation>
    <scope>NUCLEOTIDE SEQUENCE [LARGE SCALE GENOMIC DNA]</scope>
    <source>
        <strain evidence="2">BL9</strain>
    </source>
</reference>
<evidence type="ECO:0000313" key="2">
    <source>
        <dbReference type="Proteomes" id="UP000198538"/>
    </source>
</evidence>
<dbReference type="RefSeq" id="WP_244159328.1">
    <property type="nucleotide sequence ID" value="NZ_FMVM01000010.1"/>
</dbReference>
<gene>
    <name evidence="1" type="ORF">SAMN05720606_110155</name>
</gene>
<organism evidence="1 2">
    <name type="scientific">Paenibacillus polysaccharolyticus</name>
    <dbReference type="NCBI Taxonomy" id="582692"/>
    <lineage>
        <taxon>Bacteria</taxon>
        <taxon>Bacillati</taxon>
        <taxon>Bacillota</taxon>
        <taxon>Bacilli</taxon>
        <taxon>Bacillales</taxon>
        <taxon>Paenibacillaceae</taxon>
        <taxon>Paenibacillus</taxon>
    </lineage>
</organism>
<dbReference type="AlphaFoldDB" id="A0A1G5J9E8"/>
<evidence type="ECO:0000313" key="1">
    <source>
        <dbReference type="EMBL" id="SCY84814.1"/>
    </source>
</evidence>
<proteinExistence type="predicted"/>
<dbReference type="STRING" id="582692.SAMN05720606_110155"/>
<name>A0A1G5J9E8_9BACL</name>
<keyword evidence="2" id="KW-1185">Reference proteome</keyword>
<sequence>MMNSLIMEHWSAEQREMPGINCIAFPEGTVIILDIRTYFDPNSNERTMYCSPVCDTTIDSIVKYNPDCWTMVDAWTSVDYQGGKIVGGDGQMGNEGFIACTDAEDHLVWAIFLEDTNPIKKLSVSGNSLIAINEHEELRVEINLHNIVDIRMTYLG</sequence>
<dbReference type="EMBL" id="FMVM01000010">
    <property type="protein sequence ID" value="SCY84814.1"/>
    <property type="molecule type" value="Genomic_DNA"/>
</dbReference>
<dbReference type="Proteomes" id="UP000198538">
    <property type="component" value="Unassembled WGS sequence"/>
</dbReference>